<sequence length="158" mass="17680">MVACKYRDLPEPVKLPSCVPAHGRDFTVPIEDRSHDAYKKLLENVTRFNSSKGIVVNSFLDSEEGAIEAFQVEEPGKPPVYPIGPLVQTGSSDGSGRPECLKWLDDQPSGSVLFVSFRSVETLSYNQINELVLGFEMSGQKFMWVVRSPRDPLMLQQF</sequence>
<protein>
    <submittedName>
        <fullName evidence="1">Uncharacterized protein</fullName>
    </submittedName>
</protein>
<dbReference type="Proteomes" id="UP001062846">
    <property type="component" value="Chromosome 7"/>
</dbReference>
<comment type="caution">
    <text evidence="1">The sequence shown here is derived from an EMBL/GenBank/DDBJ whole genome shotgun (WGS) entry which is preliminary data.</text>
</comment>
<proteinExistence type="predicted"/>
<accession>A0ACC0MXZ4</accession>
<evidence type="ECO:0000313" key="1">
    <source>
        <dbReference type="EMBL" id="KAI8545451.1"/>
    </source>
</evidence>
<organism evidence="1 2">
    <name type="scientific">Rhododendron molle</name>
    <name type="common">Chinese azalea</name>
    <name type="synonym">Azalea mollis</name>
    <dbReference type="NCBI Taxonomy" id="49168"/>
    <lineage>
        <taxon>Eukaryota</taxon>
        <taxon>Viridiplantae</taxon>
        <taxon>Streptophyta</taxon>
        <taxon>Embryophyta</taxon>
        <taxon>Tracheophyta</taxon>
        <taxon>Spermatophyta</taxon>
        <taxon>Magnoliopsida</taxon>
        <taxon>eudicotyledons</taxon>
        <taxon>Gunneridae</taxon>
        <taxon>Pentapetalae</taxon>
        <taxon>asterids</taxon>
        <taxon>Ericales</taxon>
        <taxon>Ericaceae</taxon>
        <taxon>Ericoideae</taxon>
        <taxon>Rhodoreae</taxon>
        <taxon>Rhododendron</taxon>
    </lineage>
</organism>
<reference evidence="1" key="1">
    <citation type="submission" date="2022-02" db="EMBL/GenBank/DDBJ databases">
        <title>Plant Genome Project.</title>
        <authorList>
            <person name="Zhang R.-G."/>
        </authorList>
    </citation>
    <scope>NUCLEOTIDE SEQUENCE</scope>
    <source>
        <strain evidence="1">AT1</strain>
    </source>
</reference>
<dbReference type="EMBL" id="CM046394">
    <property type="protein sequence ID" value="KAI8545451.1"/>
    <property type="molecule type" value="Genomic_DNA"/>
</dbReference>
<evidence type="ECO:0000313" key="2">
    <source>
        <dbReference type="Proteomes" id="UP001062846"/>
    </source>
</evidence>
<name>A0ACC0MXZ4_RHOML</name>
<gene>
    <name evidence="1" type="ORF">RHMOL_Rhmol07G0041000</name>
</gene>
<keyword evidence="2" id="KW-1185">Reference proteome</keyword>